<organism evidence="2">
    <name type="scientific">Oryza brachyantha</name>
    <name type="common">malo sina</name>
    <dbReference type="NCBI Taxonomy" id="4533"/>
    <lineage>
        <taxon>Eukaryota</taxon>
        <taxon>Viridiplantae</taxon>
        <taxon>Streptophyta</taxon>
        <taxon>Embryophyta</taxon>
        <taxon>Tracheophyta</taxon>
        <taxon>Spermatophyta</taxon>
        <taxon>Magnoliopsida</taxon>
        <taxon>Liliopsida</taxon>
        <taxon>Poales</taxon>
        <taxon>Poaceae</taxon>
        <taxon>BOP clade</taxon>
        <taxon>Oryzoideae</taxon>
        <taxon>Oryzeae</taxon>
        <taxon>Oryzinae</taxon>
        <taxon>Oryza</taxon>
    </lineage>
</organism>
<keyword evidence="3" id="KW-1185">Reference proteome</keyword>
<feature type="region of interest" description="Disordered" evidence="1">
    <location>
        <begin position="1"/>
        <end position="23"/>
    </location>
</feature>
<dbReference type="AlphaFoldDB" id="J3MH97"/>
<evidence type="ECO:0000256" key="1">
    <source>
        <dbReference type="SAM" id="MobiDB-lite"/>
    </source>
</evidence>
<dbReference type="Proteomes" id="UP000006038">
    <property type="component" value="Chromosome 6"/>
</dbReference>
<dbReference type="HOGENOM" id="CLU_2609886_0_0_1"/>
<reference evidence="2" key="2">
    <citation type="submission" date="2013-04" db="UniProtKB">
        <authorList>
            <consortium name="EnsemblPlants"/>
        </authorList>
    </citation>
    <scope>IDENTIFICATION</scope>
</reference>
<evidence type="ECO:0000313" key="3">
    <source>
        <dbReference type="Proteomes" id="UP000006038"/>
    </source>
</evidence>
<proteinExistence type="predicted"/>
<sequence>MPFHSISLVSRSRPKPKTSFSSETMDWCSRSRSVTQTRTTCETVRASQTCSEQRLTRVSQLWTRRTHVYVGLMLMLRMR</sequence>
<dbReference type="Gramene" id="OB06G33910.1">
    <property type="protein sequence ID" value="OB06G33910.1"/>
    <property type="gene ID" value="OB06G33910"/>
</dbReference>
<evidence type="ECO:0000313" key="2">
    <source>
        <dbReference type="EnsemblPlants" id="OB06G33910.1"/>
    </source>
</evidence>
<name>J3MH97_ORYBR</name>
<reference evidence="2" key="1">
    <citation type="journal article" date="2013" name="Nat. Commun.">
        <title>Whole-genome sequencing of Oryza brachyantha reveals mechanisms underlying Oryza genome evolution.</title>
        <authorList>
            <person name="Chen J."/>
            <person name="Huang Q."/>
            <person name="Gao D."/>
            <person name="Wang J."/>
            <person name="Lang Y."/>
            <person name="Liu T."/>
            <person name="Li B."/>
            <person name="Bai Z."/>
            <person name="Luis Goicoechea J."/>
            <person name="Liang C."/>
            <person name="Chen C."/>
            <person name="Zhang W."/>
            <person name="Sun S."/>
            <person name="Liao Y."/>
            <person name="Zhang X."/>
            <person name="Yang L."/>
            <person name="Song C."/>
            <person name="Wang M."/>
            <person name="Shi J."/>
            <person name="Liu G."/>
            <person name="Liu J."/>
            <person name="Zhou H."/>
            <person name="Zhou W."/>
            <person name="Yu Q."/>
            <person name="An N."/>
            <person name="Chen Y."/>
            <person name="Cai Q."/>
            <person name="Wang B."/>
            <person name="Liu B."/>
            <person name="Min J."/>
            <person name="Huang Y."/>
            <person name="Wu H."/>
            <person name="Li Z."/>
            <person name="Zhang Y."/>
            <person name="Yin Y."/>
            <person name="Song W."/>
            <person name="Jiang J."/>
            <person name="Jackson S.A."/>
            <person name="Wing R.A."/>
            <person name="Wang J."/>
            <person name="Chen M."/>
        </authorList>
    </citation>
    <scope>NUCLEOTIDE SEQUENCE [LARGE SCALE GENOMIC DNA]</scope>
    <source>
        <strain evidence="2">cv. IRGC 101232</strain>
    </source>
</reference>
<protein>
    <submittedName>
        <fullName evidence="2">Uncharacterized protein</fullName>
    </submittedName>
</protein>
<accession>J3MH97</accession>
<dbReference type="EnsemblPlants" id="OB06G33910.1">
    <property type="protein sequence ID" value="OB06G33910.1"/>
    <property type="gene ID" value="OB06G33910"/>
</dbReference>